<dbReference type="InterPro" id="IPR011990">
    <property type="entry name" value="TPR-like_helical_dom_sf"/>
</dbReference>
<keyword evidence="7" id="KW-1185">Reference proteome</keyword>
<dbReference type="InterPro" id="IPR019734">
    <property type="entry name" value="TPR_rpt"/>
</dbReference>
<keyword evidence="2" id="KW-0802">TPR repeat</keyword>
<evidence type="ECO:0000256" key="1">
    <source>
        <dbReference type="ARBA" id="ARBA00022737"/>
    </source>
</evidence>
<dbReference type="PANTHER" id="PTHR45586">
    <property type="entry name" value="TPR REPEAT-CONTAINING PROTEIN PA4667"/>
    <property type="match status" value="1"/>
</dbReference>
<dbReference type="EMBL" id="CP036272">
    <property type="protein sequence ID" value="QDT60367.1"/>
    <property type="molecule type" value="Genomic_DNA"/>
</dbReference>
<keyword evidence="4" id="KW-0732">Signal</keyword>
<dbReference type="AlphaFoldDB" id="A0A517SW54"/>
<dbReference type="Gene3D" id="1.25.40.10">
    <property type="entry name" value="Tetratricopeptide repeat domain"/>
    <property type="match status" value="2"/>
</dbReference>
<feature type="chain" id="PRO_5021908913" evidence="4">
    <location>
        <begin position="38"/>
        <end position="931"/>
    </location>
</feature>
<feature type="region of interest" description="Disordered" evidence="3">
    <location>
        <begin position="874"/>
        <end position="931"/>
    </location>
</feature>
<feature type="domain" description="Peptidase MA-like" evidence="5">
    <location>
        <begin position="503"/>
        <end position="623"/>
    </location>
</feature>
<evidence type="ECO:0000256" key="4">
    <source>
        <dbReference type="SAM" id="SignalP"/>
    </source>
</evidence>
<name>A0A517SW54_9BACT</name>
<accession>A0A517SW54</accession>
<reference evidence="6 7" key="1">
    <citation type="submission" date="2019-02" db="EMBL/GenBank/DDBJ databases">
        <title>Deep-cultivation of Planctomycetes and their phenomic and genomic characterization uncovers novel biology.</title>
        <authorList>
            <person name="Wiegand S."/>
            <person name="Jogler M."/>
            <person name="Boedeker C."/>
            <person name="Pinto D."/>
            <person name="Vollmers J."/>
            <person name="Rivas-Marin E."/>
            <person name="Kohn T."/>
            <person name="Peeters S.H."/>
            <person name="Heuer A."/>
            <person name="Rast P."/>
            <person name="Oberbeckmann S."/>
            <person name="Bunk B."/>
            <person name="Jeske O."/>
            <person name="Meyerdierks A."/>
            <person name="Storesund J.E."/>
            <person name="Kallscheuer N."/>
            <person name="Luecker S."/>
            <person name="Lage O.M."/>
            <person name="Pohl T."/>
            <person name="Merkel B.J."/>
            <person name="Hornburger P."/>
            <person name="Mueller R.-W."/>
            <person name="Bruemmer F."/>
            <person name="Labrenz M."/>
            <person name="Spormann A.M."/>
            <person name="Op den Camp H."/>
            <person name="Overmann J."/>
            <person name="Amann R."/>
            <person name="Jetten M.S.M."/>
            <person name="Mascher T."/>
            <person name="Medema M.H."/>
            <person name="Devos D.P."/>
            <person name="Kaster A.-K."/>
            <person name="Ovreas L."/>
            <person name="Rohde M."/>
            <person name="Galperin M.Y."/>
            <person name="Jogler C."/>
        </authorList>
    </citation>
    <scope>NUCLEOTIDE SEQUENCE [LARGE SCALE GENOMIC DNA]</scope>
    <source>
        <strain evidence="6 7">SV_7m_r</strain>
    </source>
</reference>
<evidence type="ECO:0000313" key="6">
    <source>
        <dbReference type="EMBL" id="QDT60367.1"/>
    </source>
</evidence>
<dbReference type="PANTHER" id="PTHR45586:SF1">
    <property type="entry name" value="LIPOPOLYSACCHARIDE ASSEMBLY PROTEIN B"/>
    <property type="match status" value="1"/>
</dbReference>
<gene>
    <name evidence="6" type="ORF">SV7mr_28880</name>
</gene>
<dbReference type="Pfam" id="PF14559">
    <property type="entry name" value="TPR_19"/>
    <property type="match status" value="1"/>
</dbReference>
<feature type="compositionally biased region" description="Polar residues" evidence="3">
    <location>
        <begin position="913"/>
        <end position="931"/>
    </location>
</feature>
<feature type="signal peptide" evidence="4">
    <location>
        <begin position="1"/>
        <end position="37"/>
    </location>
</feature>
<evidence type="ECO:0000256" key="2">
    <source>
        <dbReference type="ARBA" id="ARBA00022803"/>
    </source>
</evidence>
<organism evidence="6 7">
    <name type="scientific">Stieleria bergensis</name>
    <dbReference type="NCBI Taxonomy" id="2528025"/>
    <lineage>
        <taxon>Bacteria</taxon>
        <taxon>Pseudomonadati</taxon>
        <taxon>Planctomycetota</taxon>
        <taxon>Planctomycetia</taxon>
        <taxon>Pirellulales</taxon>
        <taxon>Pirellulaceae</taxon>
        <taxon>Stieleria</taxon>
    </lineage>
</organism>
<evidence type="ECO:0000313" key="7">
    <source>
        <dbReference type="Proteomes" id="UP000315003"/>
    </source>
</evidence>
<dbReference type="SMART" id="SM00028">
    <property type="entry name" value="TPR"/>
    <property type="match status" value="5"/>
</dbReference>
<dbReference type="Proteomes" id="UP000315003">
    <property type="component" value="Chromosome"/>
</dbReference>
<dbReference type="InterPro" id="IPR039568">
    <property type="entry name" value="Peptidase_MA-like_dom"/>
</dbReference>
<protein>
    <submittedName>
        <fullName evidence="6">Tetratricopeptide repeat protein</fullName>
    </submittedName>
</protein>
<evidence type="ECO:0000256" key="3">
    <source>
        <dbReference type="SAM" id="MobiDB-lite"/>
    </source>
</evidence>
<keyword evidence="1" id="KW-0677">Repeat</keyword>
<dbReference type="OrthoDB" id="9787613at2"/>
<dbReference type="RefSeq" id="WP_145272969.1">
    <property type="nucleotide sequence ID" value="NZ_CP036272.1"/>
</dbReference>
<dbReference type="SUPFAM" id="SSF48452">
    <property type="entry name" value="TPR-like"/>
    <property type="match status" value="2"/>
</dbReference>
<feature type="region of interest" description="Disordered" evidence="3">
    <location>
        <begin position="652"/>
        <end position="672"/>
    </location>
</feature>
<feature type="compositionally biased region" description="Basic and acidic residues" evidence="3">
    <location>
        <begin position="898"/>
        <end position="912"/>
    </location>
</feature>
<feature type="compositionally biased region" description="Basic and acidic residues" evidence="3">
    <location>
        <begin position="874"/>
        <end position="890"/>
    </location>
</feature>
<sequence length="931" mass="103488" precursor="true">MARPQQAFASALRFTCGFRWLFACLTVATCWCPTSHAAESYSEIEAAYRAGDLTKAGEVSAAEVERGVWNRRWSELLIRIQLDQGHYVESLTTYEKAIDRYPTSLPLRALGIEVANFNAKPDLAAKNVAFIENYLNTGQLRYATSDTLVSAGRFFSKNGIDARIVLKSFYDRVLETNPTHLEALVATAQLAVEKGDFKVAAETVAKANRLDVEDARLQHLLALALRGTDASAASKALIAARSMNPSYIPAMVTEAEIAIDREAYQDAQKIVQQILEINANAPRAHALLAVLSHLNGDYAAEEQHRKQALEHWPTNPEVDHLIGRKLSDKYRFKEGAEYQRKALTFDPKHLPATFQLAQDLLRLGDEEVGWALAEQVNEADPYNVVAYNLMTLRDSTDGFITIPIEFDPSGANAMILLRMDPLEYKVYGAAAKALLHNAAEHLCQKYDVVLKKPVLVEIFPKQSQFAIRTFGLPGGAGFLGVCFGNVVTANSPASQLETPSNWKAVLWHEFCHVVTLNKSRNRMPRWLSEGISVYEETQRDARWGQAMNVRYRAMLLGDDFTPLSQLSGAFLNPPSGLHLQFAYFESSLAVRFLIEQHGIEKLLKVLESLGDGQAINAALTEHIGPLERLDGQFTEYAKTLAMDFGNTLDFAEPPRPSPFDSPEQIKENQKQWAQQNPDNYFAAIALTDRDIADKQWQAAIDRLTTLQNAGIANGACGVLKRISGCYRELQQTDNELAALKSWCDQSSDALDALQRLIELHQQQQDWQEVIDRANQALAIQPFRKQLQKDLIAACRERGQMHQAIDALNSLTGLEPVDPAGLHFQLAQAYQSDKQFEQAQNQLITALLIAPRYRDAHLMLLKTQKAIATAKAEAKKKAEAEKAAKAAEAEKAAQAAEEVSEKDKPSDSERSDDQTQASEDSPPSSEPQVKDE</sequence>
<proteinExistence type="predicted"/>
<dbReference type="Pfam" id="PF13485">
    <property type="entry name" value="Peptidase_MA_2"/>
    <property type="match status" value="1"/>
</dbReference>
<dbReference type="InterPro" id="IPR051012">
    <property type="entry name" value="CellSynth/LPSAsmb/PSIAsmb"/>
</dbReference>
<evidence type="ECO:0000259" key="5">
    <source>
        <dbReference type="Pfam" id="PF13485"/>
    </source>
</evidence>